<reference evidence="2" key="3">
    <citation type="submission" date="2022-06" db="UniProtKB">
        <authorList>
            <consortium name="EnsemblPlants"/>
        </authorList>
    </citation>
    <scope>IDENTIFICATION</scope>
</reference>
<reference evidence="3" key="1">
    <citation type="journal article" date="2013" name="Nature">
        <title>Draft genome of the wheat A-genome progenitor Triticum urartu.</title>
        <authorList>
            <person name="Ling H.Q."/>
            <person name="Zhao S."/>
            <person name="Liu D."/>
            <person name="Wang J."/>
            <person name="Sun H."/>
            <person name="Zhang C."/>
            <person name="Fan H."/>
            <person name="Li D."/>
            <person name="Dong L."/>
            <person name="Tao Y."/>
            <person name="Gao C."/>
            <person name="Wu H."/>
            <person name="Li Y."/>
            <person name="Cui Y."/>
            <person name="Guo X."/>
            <person name="Zheng S."/>
            <person name="Wang B."/>
            <person name="Yu K."/>
            <person name="Liang Q."/>
            <person name="Yang W."/>
            <person name="Lou X."/>
            <person name="Chen J."/>
            <person name="Feng M."/>
            <person name="Jian J."/>
            <person name="Zhang X."/>
            <person name="Luo G."/>
            <person name="Jiang Y."/>
            <person name="Liu J."/>
            <person name="Wang Z."/>
            <person name="Sha Y."/>
            <person name="Zhang B."/>
            <person name="Wu H."/>
            <person name="Tang D."/>
            <person name="Shen Q."/>
            <person name="Xue P."/>
            <person name="Zou S."/>
            <person name="Wang X."/>
            <person name="Liu X."/>
            <person name="Wang F."/>
            <person name="Yang Y."/>
            <person name="An X."/>
            <person name="Dong Z."/>
            <person name="Zhang K."/>
            <person name="Zhang X."/>
            <person name="Luo M.C."/>
            <person name="Dvorak J."/>
            <person name="Tong Y."/>
            <person name="Wang J."/>
            <person name="Yang H."/>
            <person name="Li Z."/>
            <person name="Wang D."/>
            <person name="Zhang A."/>
            <person name="Wang J."/>
        </authorList>
    </citation>
    <scope>NUCLEOTIDE SEQUENCE</scope>
    <source>
        <strain evidence="3">cv. G1812</strain>
    </source>
</reference>
<dbReference type="EnsemblPlants" id="TuG1812G0400002933.01.T01">
    <property type="protein sequence ID" value="TuG1812G0400002933.01.T01"/>
    <property type="gene ID" value="TuG1812G0400002933.01"/>
</dbReference>
<sequence>MREPPHPARTRGAVTADPHFLRAHAASEASLMRSSTPFLTRSSYLARRCHAPLSSGAAAVEAHRQPSLGGPAPKLGSQWHPRSRSFSTSYSAEFLISSLLLR</sequence>
<organism evidence="2 3">
    <name type="scientific">Triticum urartu</name>
    <name type="common">Red wild einkorn</name>
    <name type="synonym">Crithodium urartu</name>
    <dbReference type="NCBI Taxonomy" id="4572"/>
    <lineage>
        <taxon>Eukaryota</taxon>
        <taxon>Viridiplantae</taxon>
        <taxon>Streptophyta</taxon>
        <taxon>Embryophyta</taxon>
        <taxon>Tracheophyta</taxon>
        <taxon>Spermatophyta</taxon>
        <taxon>Magnoliopsida</taxon>
        <taxon>Liliopsida</taxon>
        <taxon>Poales</taxon>
        <taxon>Poaceae</taxon>
        <taxon>BOP clade</taxon>
        <taxon>Pooideae</taxon>
        <taxon>Triticodae</taxon>
        <taxon>Triticeae</taxon>
        <taxon>Triticinae</taxon>
        <taxon>Triticum</taxon>
    </lineage>
</organism>
<reference evidence="2" key="2">
    <citation type="submission" date="2018-03" db="EMBL/GenBank/DDBJ databases">
        <title>The Triticum urartu genome reveals the dynamic nature of wheat genome evolution.</title>
        <authorList>
            <person name="Ling H."/>
            <person name="Ma B."/>
            <person name="Shi X."/>
            <person name="Liu H."/>
            <person name="Dong L."/>
            <person name="Sun H."/>
            <person name="Cao Y."/>
            <person name="Gao Q."/>
            <person name="Zheng S."/>
            <person name="Li Y."/>
            <person name="Yu Y."/>
            <person name="Du H."/>
            <person name="Qi M."/>
            <person name="Li Y."/>
            <person name="Yu H."/>
            <person name="Cui Y."/>
            <person name="Wang N."/>
            <person name="Chen C."/>
            <person name="Wu H."/>
            <person name="Zhao Y."/>
            <person name="Zhang J."/>
            <person name="Li Y."/>
            <person name="Zhou W."/>
            <person name="Zhang B."/>
            <person name="Hu W."/>
            <person name="Eijk M."/>
            <person name="Tang J."/>
            <person name="Witsenboer H."/>
            <person name="Zhao S."/>
            <person name="Li Z."/>
            <person name="Zhang A."/>
            <person name="Wang D."/>
            <person name="Liang C."/>
        </authorList>
    </citation>
    <scope>NUCLEOTIDE SEQUENCE [LARGE SCALE GENOMIC DNA]</scope>
    <source>
        <strain evidence="2">cv. G1812</strain>
    </source>
</reference>
<dbReference type="Gramene" id="TuG1812G0400002933.01.T01">
    <property type="protein sequence ID" value="TuG1812G0400002933.01.T01"/>
    <property type="gene ID" value="TuG1812G0400002933.01"/>
</dbReference>
<evidence type="ECO:0000313" key="3">
    <source>
        <dbReference type="Proteomes" id="UP000015106"/>
    </source>
</evidence>
<accession>A0A8R7UAN4</accession>
<proteinExistence type="predicted"/>
<evidence type="ECO:0000256" key="1">
    <source>
        <dbReference type="SAM" id="MobiDB-lite"/>
    </source>
</evidence>
<dbReference type="Proteomes" id="UP000015106">
    <property type="component" value="Chromosome 4"/>
</dbReference>
<feature type="region of interest" description="Disordered" evidence="1">
    <location>
        <begin position="57"/>
        <end position="84"/>
    </location>
</feature>
<keyword evidence="3" id="KW-1185">Reference proteome</keyword>
<dbReference type="AlphaFoldDB" id="A0A8R7UAN4"/>
<name>A0A8R7UAN4_TRIUA</name>
<evidence type="ECO:0000313" key="2">
    <source>
        <dbReference type="EnsemblPlants" id="TuG1812G0400002933.01.T01"/>
    </source>
</evidence>
<protein>
    <submittedName>
        <fullName evidence="2">Uncharacterized protein</fullName>
    </submittedName>
</protein>